<dbReference type="SUPFAM" id="SSF53474">
    <property type="entry name" value="alpha/beta-Hydrolases"/>
    <property type="match status" value="1"/>
</dbReference>
<dbReference type="PANTHER" id="PTHR43798:SF33">
    <property type="entry name" value="HYDROLASE, PUTATIVE (AFU_ORTHOLOGUE AFUA_2G14860)-RELATED"/>
    <property type="match status" value="1"/>
</dbReference>
<keyword evidence="1" id="KW-0378">Hydrolase</keyword>
<comment type="caution">
    <text evidence="1">The sequence shown here is derived from an EMBL/GenBank/DDBJ whole genome shotgun (WGS) entry which is preliminary data.</text>
</comment>
<proteinExistence type="predicted"/>
<dbReference type="AlphaFoldDB" id="A0A8H4B8T3"/>
<dbReference type="EMBL" id="JAAECE010000009">
    <property type="protein sequence ID" value="KAF1797440.1"/>
    <property type="molecule type" value="Genomic_DNA"/>
</dbReference>
<organism evidence="1 2">
    <name type="scientific">Mucor circinelloides f. lusitanicus</name>
    <name type="common">Mucor racemosus var. lusitanicus</name>
    <dbReference type="NCBI Taxonomy" id="29924"/>
    <lineage>
        <taxon>Eukaryota</taxon>
        <taxon>Fungi</taxon>
        <taxon>Fungi incertae sedis</taxon>
        <taxon>Mucoromycota</taxon>
        <taxon>Mucoromycotina</taxon>
        <taxon>Mucoromycetes</taxon>
        <taxon>Mucorales</taxon>
        <taxon>Mucorineae</taxon>
        <taxon>Mucoraceae</taxon>
        <taxon>Mucor</taxon>
    </lineage>
</organism>
<dbReference type="PANTHER" id="PTHR43798">
    <property type="entry name" value="MONOACYLGLYCEROL LIPASE"/>
    <property type="match status" value="1"/>
</dbReference>
<dbReference type="GO" id="GO:0016787">
    <property type="term" value="F:hydrolase activity"/>
    <property type="evidence" value="ECO:0007669"/>
    <property type="project" value="UniProtKB-KW"/>
</dbReference>
<dbReference type="Proteomes" id="UP000469890">
    <property type="component" value="Unassembled WGS sequence"/>
</dbReference>
<name>A0A8H4B8T3_MUCCL</name>
<sequence length="331" mass="38542">MYLQPSSTHTIPLNLFMLRGQKPQSLSVNKHDFPGKNSNRKIAFLFSHATGYHKETFHPIMRSFRDQLRVQREFDQTDITFISWDERHHGDSARLNEGCLSEDYSMTDNALDTKQVIDFFDLKGGYDYFIGVGHSLGACTLLLCEYYYPGTFSGLFLVEPLSFATMKEAIYIQETVTKAFKKRPEEWKEMEEFRESLLSKSVYKVMHPEVFDLYARYGLYETDEHTFKLKCTRRSEEIIFRNSFHESYICSKAIRELTIPTQFVLATKSFFTASEFWKKISQLDSKLLRLDVSKGTHLLPYEQPDAIVPHLLKLTSRVASTSEKSFIKAMI</sequence>
<evidence type="ECO:0000313" key="2">
    <source>
        <dbReference type="Proteomes" id="UP000469890"/>
    </source>
</evidence>
<dbReference type="InterPro" id="IPR029058">
    <property type="entry name" value="AB_hydrolase_fold"/>
</dbReference>
<dbReference type="InterPro" id="IPR050266">
    <property type="entry name" value="AB_hydrolase_sf"/>
</dbReference>
<dbReference type="GO" id="GO:0016020">
    <property type="term" value="C:membrane"/>
    <property type="evidence" value="ECO:0007669"/>
    <property type="project" value="TreeGrafter"/>
</dbReference>
<reference evidence="1 2" key="1">
    <citation type="submission" date="2019-09" db="EMBL/GenBank/DDBJ databases">
        <authorList>
            <consortium name="DOE Joint Genome Institute"/>
            <person name="Mondo S.J."/>
            <person name="Navarro-Mendoza M.I."/>
            <person name="Perez-Arques C."/>
            <person name="Panchal S."/>
            <person name="Nicolas F.E."/>
            <person name="Ganguly P."/>
            <person name="Pangilinan J."/>
            <person name="Grigoriev I."/>
            <person name="Heitman J."/>
            <person name="Sanya K."/>
            <person name="Garre V."/>
        </authorList>
    </citation>
    <scope>NUCLEOTIDE SEQUENCE [LARGE SCALE GENOMIC DNA]</scope>
    <source>
        <strain evidence="1 2">MU402</strain>
    </source>
</reference>
<protein>
    <submittedName>
        <fullName evidence="1">Alpha/Beta hydrolase protein</fullName>
    </submittedName>
</protein>
<accession>A0A8H4B8T3</accession>
<evidence type="ECO:0000313" key="1">
    <source>
        <dbReference type="EMBL" id="KAF1797440.1"/>
    </source>
</evidence>
<dbReference type="Gene3D" id="3.40.50.1820">
    <property type="entry name" value="alpha/beta hydrolase"/>
    <property type="match status" value="1"/>
</dbReference>
<gene>
    <name evidence="1" type="ORF">FB192DRAFT_1477176</name>
</gene>